<dbReference type="Proteomes" id="UP001589828">
    <property type="component" value="Unassembled WGS sequence"/>
</dbReference>
<dbReference type="EMBL" id="JBHLTS010000065">
    <property type="protein sequence ID" value="MFC0516664.1"/>
    <property type="molecule type" value="Genomic_DNA"/>
</dbReference>
<evidence type="ECO:0000313" key="3">
    <source>
        <dbReference type="Proteomes" id="UP001589828"/>
    </source>
</evidence>
<reference evidence="2 3" key="1">
    <citation type="submission" date="2024-09" db="EMBL/GenBank/DDBJ databases">
        <authorList>
            <person name="Sun Q."/>
            <person name="Mori K."/>
        </authorList>
    </citation>
    <scope>NUCLEOTIDE SEQUENCE [LARGE SCALE GENOMIC DNA]</scope>
    <source>
        <strain evidence="2 3">NCAIM B.02415</strain>
    </source>
</reference>
<proteinExistence type="predicted"/>
<sequence>MPIRLTPLRTVLLFAPFIITCILGRIQYSELQTFIKTYYISDNLSAFNFLLLIGLQSYLLIRFNDTVVKKLTFFKVNALIPVIYTGYWFICGVYQSITKPNYPKLGRPQSGPVSLVALNAYQTIIALLLFYSLLTFFFTNNYYVSKQIKKINDPTDQAALTNEFLNPMRLIVKASWIAIVILFAFAFVNDILAMLKL</sequence>
<keyword evidence="3" id="KW-1185">Reference proteome</keyword>
<evidence type="ECO:0008006" key="4">
    <source>
        <dbReference type="Google" id="ProtNLM"/>
    </source>
</evidence>
<keyword evidence="1" id="KW-0812">Transmembrane</keyword>
<feature type="transmembrane region" description="Helical" evidence="1">
    <location>
        <begin position="38"/>
        <end position="61"/>
    </location>
</feature>
<organism evidence="2 3">
    <name type="scientific">Mucilaginibacter angelicae</name>
    <dbReference type="NCBI Taxonomy" id="869718"/>
    <lineage>
        <taxon>Bacteria</taxon>
        <taxon>Pseudomonadati</taxon>
        <taxon>Bacteroidota</taxon>
        <taxon>Sphingobacteriia</taxon>
        <taxon>Sphingobacteriales</taxon>
        <taxon>Sphingobacteriaceae</taxon>
        <taxon>Mucilaginibacter</taxon>
    </lineage>
</organism>
<keyword evidence="1" id="KW-1133">Transmembrane helix</keyword>
<gene>
    <name evidence="2" type="ORF">ACFFGT_20825</name>
</gene>
<dbReference type="RefSeq" id="WP_377024438.1">
    <property type="nucleotide sequence ID" value="NZ_JBHLTS010000065.1"/>
</dbReference>
<evidence type="ECO:0000256" key="1">
    <source>
        <dbReference type="SAM" id="Phobius"/>
    </source>
</evidence>
<feature type="transmembrane region" description="Helical" evidence="1">
    <location>
        <begin position="174"/>
        <end position="195"/>
    </location>
</feature>
<evidence type="ECO:0000313" key="2">
    <source>
        <dbReference type="EMBL" id="MFC0516664.1"/>
    </source>
</evidence>
<feature type="transmembrane region" description="Helical" evidence="1">
    <location>
        <begin position="73"/>
        <end position="94"/>
    </location>
</feature>
<feature type="transmembrane region" description="Helical" evidence="1">
    <location>
        <begin position="6"/>
        <end position="26"/>
    </location>
</feature>
<accession>A0ABV6LB59</accession>
<feature type="transmembrane region" description="Helical" evidence="1">
    <location>
        <begin position="115"/>
        <end position="138"/>
    </location>
</feature>
<comment type="caution">
    <text evidence="2">The sequence shown here is derived from an EMBL/GenBank/DDBJ whole genome shotgun (WGS) entry which is preliminary data.</text>
</comment>
<protein>
    <recommendedName>
        <fullName evidence="4">DUF4234 domain-containing protein</fullName>
    </recommendedName>
</protein>
<keyword evidence="1" id="KW-0472">Membrane</keyword>
<name>A0ABV6LB59_9SPHI</name>